<dbReference type="InterPro" id="IPR002466">
    <property type="entry name" value="A_deamin"/>
</dbReference>
<proteinExistence type="predicted"/>
<dbReference type="GO" id="GO:0005737">
    <property type="term" value="C:cytoplasm"/>
    <property type="evidence" value="ECO:0007669"/>
    <property type="project" value="TreeGrafter"/>
</dbReference>
<accession>A0A914YN08</accession>
<evidence type="ECO:0000313" key="6">
    <source>
        <dbReference type="WBParaSite" id="PSU_v2.g18711.t1"/>
    </source>
</evidence>
<dbReference type="Proteomes" id="UP000887577">
    <property type="component" value="Unplaced"/>
</dbReference>
<evidence type="ECO:0000259" key="4">
    <source>
        <dbReference type="PROSITE" id="PS50141"/>
    </source>
</evidence>
<dbReference type="GO" id="GO:0006396">
    <property type="term" value="P:RNA processing"/>
    <property type="evidence" value="ECO:0007669"/>
    <property type="project" value="InterPro"/>
</dbReference>
<feature type="region of interest" description="Disordered" evidence="2">
    <location>
        <begin position="1"/>
        <end position="21"/>
    </location>
</feature>
<dbReference type="SMART" id="SM00358">
    <property type="entry name" value="DSRM"/>
    <property type="match status" value="2"/>
</dbReference>
<dbReference type="InterPro" id="IPR014720">
    <property type="entry name" value="dsRBD_dom"/>
</dbReference>
<dbReference type="AlphaFoldDB" id="A0A914YN08"/>
<keyword evidence="1" id="KW-0694">RNA-binding</keyword>
<feature type="domain" description="DRBM" evidence="3">
    <location>
        <begin position="336"/>
        <end position="401"/>
    </location>
</feature>
<dbReference type="SUPFAM" id="SSF54768">
    <property type="entry name" value="dsRNA-binding domain-like"/>
    <property type="match status" value="2"/>
</dbReference>
<dbReference type="PANTHER" id="PTHR10910">
    <property type="entry name" value="EUKARYOTE SPECIFIC DSRNA BINDING PROTEIN"/>
    <property type="match status" value="1"/>
</dbReference>
<protein>
    <submittedName>
        <fullName evidence="6">DRBM domain-containing protein</fullName>
    </submittedName>
</protein>
<dbReference type="GO" id="GO:0008251">
    <property type="term" value="F:tRNA-specific adenosine deaminase activity"/>
    <property type="evidence" value="ECO:0007669"/>
    <property type="project" value="TreeGrafter"/>
</dbReference>
<dbReference type="GO" id="GO:0005730">
    <property type="term" value="C:nucleolus"/>
    <property type="evidence" value="ECO:0007669"/>
    <property type="project" value="TreeGrafter"/>
</dbReference>
<evidence type="ECO:0000259" key="3">
    <source>
        <dbReference type="PROSITE" id="PS50137"/>
    </source>
</evidence>
<evidence type="ECO:0000313" key="5">
    <source>
        <dbReference type="Proteomes" id="UP000887577"/>
    </source>
</evidence>
<dbReference type="Pfam" id="PF00035">
    <property type="entry name" value="dsrm"/>
    <property type="match status" value="1"/>
</dbReference>
<dbReference type="PROSITE" id="PS50137">
    <property type="entry name" value="DS_RBD"/>
    <property type="match status" value="1"/>
</dbReference>
<feature type="compositionally biased region" description="Basic and acidic residues" evidence="2">
    <location>
        <begin position="11"/>
        <end position="21"/>
    </location>
</feature>
<evidence type="ECO:0000256" key="1">
    <source>
        <dbReference type="PROSITE-ProRule" id="PRU00266"/>
    </source>
</evidence>
<dbReference type="GO" id="GO:0003726">
    <property type="term" value="F:double-stranded RNA adenosine deaminase activity"/>
    <property type="evidence" value="ECO:0007669"/>
    <property type="project" value="TreeGrafter"/>
</dbReference>
<dbReference type="GO" id="GO:0003725">
    <property type="term" value="F:double-stranded RNA binding"/>
    <property type="evidence" value="ECO:0007669"/>
    <property type="project" value="TreeGrafter"/>
</dbReference>
<dbReference type="CDD" id="cd00048">
    <property type="entry name" value="DSRM_SF"/>
    <property type="match status" value="2"/>
</dbReference>
<name>A0A914YN08_9BILA</name>
<keyword evidence="5" id="KW-1185">Reference proteome</keyword>
<dbReference type="PROSITE" id="PS50141">
    <property type="entry name" value="A_DEAMIN_EDITASE"/>
    <property type="match status" value="1"/>
</dbReference>
<organism evidence="5 6">
    <name type="scientific">Panagrolaimus superbus</name>
    <dbReference type="NCBI Taxonomy" id="310955"/>
    <lineage>
        <taxon>Eukaryota</taxon>
        <taxon>Metazoa</taxon>
        <taxon>Ecdysozoa</taxon>
        <taxon>Nematoda</taxon>
        <taxon>Chromadorea</taxon>
        <taxon>Rhabditida</taxon>
        <taxon>Tylenchina</taxon>
        <taxon>Panagrolaimomorpha</taxon>
        <taxon>Panagrolaimoidea</taxon>
        <taxon>Panagrolaimidae</taxon>
        <taxon>Panagrolaimus</taxon>
    </lineage>
</organism>
<evidence type="ECO:0000256" key="2">
    <source>
        <dbReference type="SAM" id="MobiDB-lite"/>
    </source>
</evidence>
<dbReference type="WBParaSite" id="PSU_v2.g18711.t1">
    <property type="protein sequence ID" value="PSU_v2.g18711.t1"/>
    <property type="gene ID" value="PSU_v2.g18711"/>
</dbReference>
<reference evidence="6" key="1">
    <citation type="submission" date="2022-11" db="UniProtKB">
        <authorList>
            <consortium name="WormBaseParasite"/>
        </authorList>
    </citation>
    <scope>IDENTIFICATION</scope>
</reference>
<dbReference type="Pfam" id="PF02137">
    <property type="entry name" value="A_deamin"/>
    <property type="match status" value="1"/>
</dbReference>
<dbReference type="PANTHER" id="PTHR10910:SF62">
    <property type="entry name" value="AT07585P-RELATED"/>
    <property type="match status" value="1"/>
</dbReference>
<feature type="domain" description="A to I editase" evidence="4">
    <location>
        <begin position="503"/>
        <end position="800"/>
    </location>
</feature>
<dbReference type="GO" id="GO:0006382">
    <property type="term" value="P:adenosine to inosine editing"/>
    <property type="evidence" value="ECO:0007669"/>
    <property type="project" value="TreeGrafter"/>
</dbReference>
<dbReference type="Gene3D" id="3.30.160.20">
    <property type="match status" value="2"/>
</dbReference>
<dbReference type="SMART" id="SM00552">
    <property type="entry name" value="ADEAMc"/>
    <property type="match status" value="1"/>
</dbReference>
<sequence length="816" mass="91428">MTTENESEMPTIKEKSEESEIRQLSEAKFQERYAFIQEDVNIRSKTGNLPNIESTKPDVMAFIAKLKQHPVGIISAYASAKNLPICNYFCYEIAGAQKHYVCVMEYESQQFYGCLTRSKKEAKTSAALRLVHHLFEADELVILDKEEKKKQPKAGFEQEDTREGFEEANPAPIVDCPPDFTTIRDEIWRKFEYEGLPDPVFCPDTVKIISEADTAPPGLVNSHLALTKEKTPEIIVFQAPVMRDGNKYIAGTNYEEKLIIGALARSKNNAKQNCAAAIVDYLVRTNKFIVPRKLKRKIKYSEFGGQNSPAPKQLRTETIHLELDGRTICFLSSGKSPQSIINEYCAKNRIRPATYTVFEHGFFFKAKCIVDGIEAVSTLPEASKRKAKDSAATKMIDLFVREGRFDTDKTKTAHSTMEIEDFEIPECSDITAEEYASNLGGDSVFDVAQNLVYHALQQAIETVPEMSSSSLQFAGCVILDSNNDQASLISWATGNGYNSVPNNEGNVINDCYAEILCRRGIVLFLLDEIQKHMESLHSIFMLGEGTLKLRSEYSFHLYLSHSPNGDAARLEPIPWKFDLVFPVADYPIPPGLGQLSMKNNGINALKVASNPMGTPQTDGSLSSSDKMLKWNVCGIQGAILAKFIEPVHLNSVSVENSYDSRHVSRALYCRAKVQFDLHYPYYLNKPILVSASEKCIVFPESNEPRIFSANWNCVDGTVEIINSTTGKTSANEPSRLSRLITYTRFQAVMQAHYPQFVSVPYTKLKMESHLYVQSAITLKRALQRDGFGVWPVKGPSASMAGLRVRSHDFTSDEIYS</sequence>